<feature type="domain" description="Fucosyltransferase N-terminal" evidence="14">
    <location>
        <begin position="100"/>
        <end position="174"/>
    </location>
</feature>
<keyword evidence="9 12" id="KW-0333">Golgi apparatus</keyword>
<comment type="caution">
    <text evidence="15">The sequence shown here is derived from an EMBL/GenBank/DDBJ whole genome shotgun (WGS) entry which is preliminary data.</text>
</comment>
<feature type="domain" description="Fucosyltransferase C-terminal" evidence="13">
    <location>
        <begin position="198"/>
        <end position="367"/>
    </location>
</feature>
<proteinExistence type="inferred from homology"/>
<reference evidence="15 16" key="1">
    <citation type="journal article" date="2017" name="Nat. Ecol. Evol.">
        <title>Scallop genome provides insights into evolution of bilaterian karyotype and development.</title>
        <authorList>
            <person name="Wang S."/>
            <person name="Zhang J."/>
            <person name="Jiao W."/>
            <person name="Li J."/>
            <person name="Xun X."/>
            <person name="Sun Y."/>
            <person name="Guo X."/>
            <person name="Huan P."/>
            <person name="Dong B."/>
            <person name="Zhang L."/>
            <person name="Hu X."/>
            <person name="Sun X."/>
            <person name="Wang J."/>
            <person name="Zhao C."/>
            <person name="Wang Y."/>
            <person name="Wang D."/>
            <person name="Huang X."/>
            <person name="Wang R."/>
            <person name="Lv J."/>
            <person name="Li Y."/>
            <person name="Zhang Z."/>
            <person name="Liu B."/>
            <person name="Lu W."/>
            <person name="Hui Y."/>
            <person name="Liang J."/>
            <person name="Zhou Z."/>
            <person name="Hou R."/>
            <person name="Li X."/>
            <person name="Liu Y."/>
            <person name="Li H."/>
            <person name="Ning X."/>
            <person name="Lin Y."/>
            <person name="Zhao L."/>
            <person name="Xing Q."/>
            <person name="Dou J."/>
            <person name="Li Y."/>
            <person name="Mao J."/>
            <person name="Guo H."/>
            <person name="Dou H."/>
            <person name="Li T."/>
            <person name="Mu C."/>
            <person name="Jiang W."/>
            <person name="Fu Q."/>
            <person name="Fu X."/>
            <person name="Miao Y."/>
            <person name="Liu J."/>
            <person name="Yu Q."/>
            <person name="Li R."/>
            <person name="Liao H."/>
            <person name="Li X."/>
            <person name="Kong Y."/>
            <person name="Jiang Z."/>
            <person name="Chourrout D."/>
            <person name="Li R."/>
            <person name="Bao Z."/>
        </authorList>
    </citation>
    <scope>NUCLEOTIDE SEQUENCE [LARGE SCALE GENOMIC DNA]</scope>
    <source>
        <strain evidence="15 16">PY_sf001</strain>
    </source>
</reference>
<comment type="pathway">
    <text evidence="2">Protein modification; protein glycosylation.</text>
</comment>
<dbReference type="InterPro" id="IPR031481">
    <property type="entry name" value="Glyco_tran_10_N"/>
</dbReference>
<dbReference type="Pfam" id="PF17039">
    <property type="entry name" value="Glyco_tran_10_N"/>
    <property type="match status" value="1"/>
</dbReference>
<dbReference type="EC" id="2.4.1.-" evidence="12"/>
<protein>
    <recommendedName>
        <fullName evidence="12">Fucosyltransferase</fullName>
        <ecNumber evidence="12">2.4.1.-</ecNumber>
    </recommendedName>
</protein>
<evidence type="ECO:0000256" key="5">
    <source>
        <dbReference type="ARBA" id="ARBA00022679"/>
    </source>
</evidence>
<evidence type="ECO:0000256" key="7">
    <source>
        <dbReference type="ARBA" id="ARBA00022968"/>
    </source>
</evidence>
<keyword evidence="10 12" id="KW-0472">Membrane</keyword>
<evidence type="ECO:0000256" key="4">
    <source>
        <dbReference type="ARBA" id="ARBA00022676"/>
    </source>
</evidence>
<evidence type="ECO:0000259" key="13">
    <source>
        <dbReference type="Pfam" id="PF00852"/>
    </source>
</evidence>
<evidence type="ECO:0000259" key="14">
    <source>
        <dbReference type="Pfam" id="PF17039"/>
    </source>
</evidence>
<evidence type="ECO:0000256" key="10">
    <source>
        <dbReference type="ARBA" id="ARBA00023136"/>
    </source>
</evidence>
<keyword evidence="11" id="KW-0325">Glycoprotein</keyword>
<sequence length="386" mass="45143">MGTTSFAFLTWANSQHESQNTTCKRRSCSSNFLSPNVNRIYHASTKTKLVLLLLFLLLLLSTLFTLNERICPRQNFFRRIHYINRPGFISPDVFKNCEYACIMTEGWDYSSADVVIWQGMDSPIYPPRKYINQTWVFHSMEPPLLHVHSMKLWDGLFNWTISYRRDSDFYSPYGIFRTVQRNSIPTESADLLNWKTRSDVLWFVSNCHVPSGRPEYAAELDKYVRVDVYGKCGTKNCSGNWESCSKELRNKYKYYLSFENSLCRDYITEKSMKIYESLFNAIPVTRTGANVSLYLPPGSYLSTADASNTESMALYLYKLKSPTSFFRWRQFYVAEDTIDSEQTFCELCRRSHTVNKYRRLYRSLDKWLRGNDGAVPSMCSRVNDLL</sequence>
<evidence type="ECO:0000256" key="8">
    <source>
        <dbReference type="ARBA" id="ARBA00022989"/>
    </source>
</evidence>
<keyword evidence="8 12" id="KW-1133">Transmembrane helix</keyword>
<keyword evidence="4 12" id="KW-0328">Glycosyltransferase</keyword>
<comment type="similarity">
    <text evidence="3 12">Belongs to the glycosyltransferase 10 family.</text>
</comment>
<dbReference type="OrthoDB" id="6140949at2759"/>
<comment type="subcellular location">
    <subcellularLocation>
        <location evidence="1">Golgi apparatus membrane</location>
        <topology evidence="1">Single-pass type II membrane protein</topology>
    </subcellularLocation>
    <subcellularLocation>
        <location evidence="12">Golgi apparatus</location>
        <location evidence="12">Golgi stack membrane</location>
        <topology evidence="12">Single-pass type II membrane protein</topology>
    </subcellularLocation>
</comment>
<dbReference type="STRING" id="6573.A0A210QLX9"/>
<evidence type="ECO:0000256" key="9">
    <source>
        <dbReference type="ARBA" id="ARBA00023034"/>
    </source>
</evidence>
<dbReference type="GO" id="GO:0032580">
    <property type="term" value="C:Golgi cisterna membrane"/>
    <property type="evidence" value="ECO:0007669"/>
    <property type="project" value="UniProtKB-SubCell"/>
</dbReference>
<dbReference type="InterPro" id="IPR001503">
    <property type="entry name" value="Glyco_trans_10"/>
</dbReference>
<dbReference type="PANTHER" id="PTHR48438">
    <property type="entry name" value="ALPHA-(1,3)-FUCOSYLTRANSFERASE C-RELATED"/>
    <property type="match status" value="1"/>
</dbReference>
<evidence type="ECO:0000256" key="11">
    <source>
        <dbReference type="ARBA" id="ARBA00023180"/>
    </source>
</evidence>
<keyword evidence="16" id="KW-1185">Reference proteome</keyword>
<keyword evidence="7" id="KW-0735">Signal-anchor</keyword>
<dbReference type="PANTHER" id="PTHR48438:SF1">
    <property type="entry name" value="ALPHA-(1,3)-FUCOSYLTRANSFERASE C-RELATED"/>
    <property type="match status" value="1"/>
</dbReference>
<evidence type="ECO:0000256" key="2">
    <source>
        <dbReference type="ARBA" id="ARBA00004922"/>
    </source>
</evidence>
<evidence type="ECO:0000313" key="16">
    <source>
        <dbReference type="Proteomes" id="UP000242188"/>
    </source>
</evidence>
<evidence type="ECO:0000313" key="15">
    <source>
        <dbReference type="EMBL" id="OWF49737.1"/>
    </source>
</evidence>
<dbReference type="UniPathway" id="UPA00378"/>
<evidence type="ECO:0000256" key="6">
    <source>
        <dbReference type="ARBA" id="ARBA00022692"/>
    </source>
</evidence>
<dbReference type="GO" id="GO:0000139">
    <property type="term" value="C:Golgi membrane"/>
    <property type="evidence" value="ECO:0007669"/>
    <property type="project" value="UniProtKB-SubCell"/>
</dbReference>
<feature type="transmembrane region" description="Helical" evidence="12">
    <location>
        <begin position="49"/>
        <end position="66"/>
    </location>
</feature>
<keyword evidence="5 12" id="KW-0808">Transferase</keyword>
<keyword evidence="6 12" id="KW-0812">Transmembrane</keyword>
<evidence type="ECO:0000256" key="1">
    <source>
        <dbReference type="ARBA" id="ARBA00004323"/>
    </source>
</evidence>
<dbReference type="Pfam" id="PF00852">
    <property type="entry name" value="Glyco_transf_10"/>
    <property type="match status" value="1"/>
</dbReference>
<dbReference type="SUPFAM" id="SSF53756">
    <property type="entry name" value="UDP-Glycosyltransferase/glycogen phosphorylase"/>
    <property type="match status" value="1"/>
</dbReference>
<dbReference type="GO" id="GO:0008417">
    <property type="term" value="F:fucosyltransferase activity"/>
    <property type="evidence" value="ECO:0007669"/>
    <property type="project" value="InterPro"/>
</dbReference>
<organism evidence="15 16">
    <name type="scientific">Mizuhopecten yessoensis</name>
    <name type="common">Japanese scallop</name>
    <name type="synonym">Patinopecten yessoensis</name>
    <dbReference type="NCBI Taxonomy" id="6573"/>
    <lineage>
        <taxon>Eukaryota</taxon>
        <taxon>Metazoa</taxon>
        <taxon>Spiralia</taxon>
        <taxon>Lophotrochozoa</taxon>
        <taxon>Mollusca</taxon>
        <taxon>Bivalvia</taxon>
        <taxon>Autobranchia</taxon>
        <taxon>Pteriomorphia</taxon>
        <taxon>Pectinida</taxon>
        <taxon>Pectinoidea</taxon>
        <taxon>Pectinidae</taxon>
        <taxon>Mizuhopecten</taxon>
    </lineage>
</organism>
<dbReference type="InterPro" id="IPR038577">
    <property type="entry name" value="GT10-like_C_sf"/>
</dbReference>
<name>A0A210QLX9_MIZYE</name>
<evidence type="ECO:0000256" key="3">
    <source>
        <dbReference type="ARBA" id="ARBA00008919"/>
    </source>
</evidence>
<dbReference type="AlphaFoldDB" id="A0A210QLX9"/>
<dbReference type="InterPro" id="IPR055270">
    <property type="entry name" value="Glyco_tran_10_C"/>
</dbReference>
<gene>
    <name evidence="15" type="ORF">KP79_PYT23860</name>
</gene>
<accession>A0A210QLX9</accession>
<dbReference type="Gene3D" id="3.40.50.11660">
    <property type="entry name" value="Glycosyl transferase family 10, C-terminal domain"/>
    <property type="match status" value="1"/>
</dbReference>
<dbReference type="Proteomes" id="UP000242188">
    <property type="component" value="Unassembled WGS sequence"/>
</dbReference>
<dbReference type="EMBL" id="NEDP02002967">
    <property type="protein sequence ID" value="OWF49737.1"/>
    <property type="molecule type" value="Genomic_DNA"/>
</dbReference>
<evidence type="ECO:0000256" key="12">
    <source>
        <dbReference type="RuleBase" id="RU003832"/>
    </source>
</evidence>